<dbReference type="EMBL" id="JAWDGP010004820">
    <property type="protein sequence ID" value="KAK3761860.1"/>
    <property type="molecule type" value="Genomic_DNA"/>
</dbReference>
<evidence type="ECO:0000313" key="3">
    <source>
        <dbReference type="Proteomes" id="UP001283361"/>
    </source>
</evidence>
<keyword evidence="3" id="KW-1185">Reference proteome</keyword>
<reference evidence="2" key="1">
    <citation type="journal article" date="2023" name="G3 (Bethesda)">
        <title>A reference genome for the long-term kleptoplast-retaining sea slug Elysia crispata morphotype clarki.</title>
        <authorList>
            <person name="Eastman K.E."/>
            <person name="Pendleton A.L."/>
            <person name="Shaikh M.A."/>
            <person name="Suttiyut T."/>
            <person name="Ogas R."/>
            <person name="Tomko P."/>
            <person name="Gavelis G."/>
            <person name="Widhalm J.R."/>
            <person name="Wisecaver J.H."/>
        </authorList>
    </citation>
    <scope>NUCLEOTIDE SEQUENCE</scope>
    <source>
        <strain evidence="2">ECLA1</strain>
    </source>
</reference>
<feature type="chain" id="PRO_5042190932" evidence="1">
    <location>
        <begin position="21"/>
        <end position="162"/>
    </location>
</feature>
<comment type="caution">
    <text evidence="2">The sequence shown here is derived from an EMBL/GenBank/DDBJ whole genome shotgun (WGS) entry which is preliminary data.</text>
</comment>
<dbReference type="AlphaFoldDB" id="A0AAE0Z3E8"/>
<feature type="signal peptide" evidence="1">
    <location>
        <begin position="1"/>
        <end position="20"/>
    </location>
</feature>
<gene>
    <name evidence="2" type="ORF">RRG08_019438</name>
</gene>
<dbReference type="Proteomes" id="UP001283361">
    <property type="component" value="Unassembled WGS sequence"/>
</dbReference>
<evidence type="ECO:0000256" key="1">
    <source>
        <dbReference type="SAM" id="SignalP"/>
    </source>
</evidence>
<sequence>MKIFVATALLAVVLVAQAQAGVVKRDIFQSAWDNLQDFTDTTFHKTFPKLVSLGRAGVTAIRHLAIQFTEDMLGVLKKEYQMAKNAVSNVIHSDLFDEAVNSLIPLIDNQHTVDACVIVCDSTAKQTTDDMIEDIADATCPAICKGALTKMRHAAETLEEKL</sequence>
<evidence type="ECO:0000313" key="2">
    <source>
        <dbReference type="EMBL" id="KAK3761860.1"/>
    </source>
</evidence>
<name>A0AAE0Z3E8_9GAST</name>
<organism evidence="2 3">
    <name type="scientific">Elysia crispata</name>
    <name type="common">lettuce slug</name>
    <dbReference type="NCBI Taxonomy" id="231223"/>
    <lineage>
        <taxon>Eukaryota</taxon>
        <taxon>Metazoa</taxon>
        <taxon>Spiralia</taxon>
        <taxon>Lophotrochozoa</taxon>
        <taxon>Mollusca</taxon>
        <taxon>Gastropoda</taxon>
        <taxon>Heterobranchia</taxon>
        <taxon>Euthyneura</taxon>
        <taxon>Panpulmonata</taxon>
        <taxon>Sacoglossa</taxon>
        <taxon>Placobranchoidea</taxon>
        <taxon>Plakobranchidae</taxon>
        <taxon>Elysia</taxon>
    </lineage>
</organism>
<keyword evidence="1" id="KW-0732">Signal</keyword>
<protein>
    <submittedName>
        <fullName evidence="2">Uncharacterized protein</fullName>
    </submittedName>
</protein>
<accession>A0AAE0Z3E8</accession>
<proteinExistence type="predicted"/>